<feature type="compositionally biased region" description="Basic and acidic residues" evidence="1">
    <location>
        <begin position="128"/>
        <end position="140"/>
    </location>
</feature>
<evidence type="ECO:0000313" key="3">
    <source>
        <dbReference type="EMBL" id="EFC39558.1"/>
    </source>
</evidence>
<dbReference type="InterPro" id="IPR036770">
    <property type="entry name" value="Ankyrin_rpt-contain_sf"/>
</dbReference>
<feature type="compositionally biased region" description="Polar residues" evidence="1">
    <location>
        <begin position="162"/>
        <end position="177"/>
    </location>
</feature>
<dbReference type="PANTHER" id="PTHR47219:SF9">
    <property type="entry name" value="GTPASE ACTIVATING PROTEIN AND CENTROSOME-ASSOCIATED, ISOFORM B"/>
    <property type="match status" value="1"/>
</dbReference>
<feature type="compositionally biased region" description="Low complexity" evidence="1">
    <location>
        <begin position="103"/>
        <end position="115"/>
    </location>
</feature>
<dbReference type="InterPro" id="IPR050302">
    <property type="entry name" value="Rab_GAP_TBC_domain"/>
</dbReference>
<dbReference type="Gene3D" id="1.10.8.270">
    <property type="entry name" value="putative rabgap domain of human tbc1 domain family member 14 like domains"/>
    <property type="match status" value="1"/>
</dbReference>
<organism evidence="4">
    <name type="scientific">Naegleria gruberi</name>
    <name type="common">Amoeba</name>
    <dbReference type="NCBI Taxonomy" id="5762"/>
    <lineage>
        <taxon>Eukaryota</taxon>
        <taxon>Discoba</taxon>
        <taxon>Heterolobosea</taxon>
        <taxon>Tetramitia</taxon>
        <taxon>Eutetramitia</taxon>
        <taxon>Vahlkampfiidae</taxon>
        <taxon>Naegleria</taxon>
    </lineage>
</organism>
<feature type="region of interest" description="Disordered" evidence="1">
    <location>
        <begin position="289"/>
        <end position="321"/>
    </location>
</feature>
<dbReference type="InterPro" id="IPR035969">
    <property type="entry name" value="Rab-GAP_TBC_sf"/>
</dbReference>
<feature type="compositionally biased region" description="Low complexity" evidence="1">
    <location>
        <begin position="8"/>
        <end position="22"/>
    </location>
</feature>
<dbReference type="EMBL" id="GG738898">
    <property type="protein sequence ID" value="EFC39558.1"/>
    <property type="molecule type" value="Genomic_DNA"/>
</dbReference>
<dbReference type="eggNOG" id="KOG1102">
    <property type="taxonomic scope" value="Eukaryota"/>
</dbReference>
<name>D2VU33_NAEGR</name>
<dbReference type="SMART" id="SM00164">
    <property type="entry name" value="TBC"/>
    <property type="match status" value="1"/>
</dbReference>
<dbReference type="VEuPathDB" id="AmoebaDB:NAEGRDRAFT_72520"/>
<dbReference type="Gene3D" id="1.10.472.80">
    <property type="entry name" value="Ypt/Rab-GAP domain of gyp1p, domain 3"/>
    <property type="match status" value="1"/>
</dbReference>
<accession>D2VU33</accession>
<feature type="compositionally biased region" description="Low complexity" evidence="1">
    <location>
        <begin position="302"/>
        <end position="320"/>
    </location>
</feature>
<evidence type="ECO:0000313" key="4">
    <source>
        <dbReference type="Proteomes" id="UP000006671"/>
    </source>
</evidence>
<dbReference type="GeneID" id="8854164"/>
<dbReference type="SMART" id="SM00248">
    <property type="entry name" value="ANK"/>
    <property type="match status" value="3"/>
</dbReference>
<dbReference type="Gene3D" id="1.10.10.750">
    <property type="entry name" value="Ypt/Rab-GAP domain of gyp1p, domain 1"/>
    <property type="match status" value="1"/>
</dbReference>
<dbReference type="GO" id="GO:0005096">
    <property type="term" value="F:GTPase activator activity"/>
    <property type="evidence" value="ECO:0007669"/>
    <property type="project" value="TreeGrafter"/>
</dbReference>
<dbReference type="OrthoDB" id="294251at2759"/>
<dbReference type="InParanoid" id="D2VU33"/>
<dbReference type="PANTHER" id="PTHR47219">
    <property type="entry name" value="RAB GTPASE-ACTIVATING PROTEIN 1-LIKE"/>
    <property type="match status" value="1"/>
</dbReference>
<dbReference type="AlphaFoldDB" id="D2VU33"/>
<dbReference type="SUPFAM" id="SSF47923">
    <property type="entry name" value="Ypt/Rab-GAP domain of gyp1p"/>
    <property type="match status" value="2"/>
</dbReference>
<dbReference type="Gene3D" id="1.25.40.20">
    <property type="entry name" value="Ankyrin repeat-containing domain"/>
    <property type="match status" value="1"/>
</dbReference>
<dbReference type="GO" id="GO:0031267">
    <property type="term" value="F:small GTPase binding"/>
    <property type="evidence" value="ECO:0007669"/>
    <property type="project" value="TreeGrafter"/>
</dbReference>
<feature type="region of interest" description="Disordered" evidence="1">
    <location>
        <begin position="1"/>
        <end position="177"/>
    </location>
</feature>
<feature type="compositionally biased region" description="Polar residues" evidence="1">
    <location>
        <begin position="70"/>
        <end position="96"/>
    </location>
</feature>
<dbReference type="Proteomes" id="UP000006671">
    <property type="component" value="Unassembled WGS sequence"/>
</dbReference>
<gene>
    <name evidence="3" type="ORF">NAEGRDRAFT_72520</name>
</gene>
<dbReference type="InterPro" id="IPR000195">
    <property type="entry name" value="Rab-GAP-TBC_dom"/>
</dbReference>
<reference evidence="3 4" key="1">
    <citation type="journal article" date="2010" name="Cell">
        <title>The genome of Naegleria gruberi illuminates early eukaryotic versatility.</title>
        <authorList>
            <person name="Fritz-Laylin L.K."/>
            <person name="Prochnik S.E."/>
            <person name="Ginger M.L."/>
            <person name="Dacks J.B."/>
            <person name="Carpenter M.L."/>
            <person name="Field M.C."/>
            <person name="Kuo A."/>
            <person name="Paredez A."/>
            <person name="Chapman J."/>
            <person name="Pham J."/>
            <person name="Shu S."/>
            <person name="Neupane R."/>
            <person name="Cipriano M."/>
            <person name="Mancuso J."/>
            <person name="Tu H."/>
            <person name="Salamov A."/>
            <person name="Lindquist E."/>
            <person name="Shapiro H."/>
            <person name="Lucas S."/>
            <person name="Grigoriev I.V."/>
            <person name="Cande W.Z."/>
            <person name="Fulton C."/>
            <person name="Rokhsar D.S."/>
            <person name="Dawson S.C."/>
        </authorList>
    </citation>
    <scope>NUCLEOTIDE SEQUENCE [LARGE SCALE GENOMIC DNA]</scope>
    <source>
        <strain evidence="3 4">NEG-M</strain>
    </source>
</reference>
<dbReference type="PROSITE" id="PS50086">
    <property type="entry name" value="TBC_RABGAP"/>
    <property type="match status" value="1"/>
</dbReference>
<evidence type="ECO:0000259" key="2">
    <source>
        <dbReference type="PROSITE" id="PS50086"/>
    </source>
</evidence>
<dbReference type="STRING" id="5762.D2VU33"/>
<feature type="domain" description="Rab-GAP TBC" evidence="2">
    <location>
        <begin position="747"/>
        <end position="939"/>
    </location>
</feature>
<evidence type="ECO:0000256" key="1">
    <source>
        <dbReference type="SAM" id="MobiDB-lite"/>
    </source>
</evidence>
<dbReference type="KEGG" id="ngr:NAEGRDRAFT_72520"/>
<dbReference type="Pfam" id="PF00566">
    <property type="entry name" value="RabGAP-TBC"/>
    <property type="match status" value="1"/>
</dbReference>
<dbReference type="RefSeq" id="XP_002672302.1">
    <property type="nucleotide sequence ID" value="XM_002672256.1"/>
</dbReference>
<protein>
    <submittedName>
        <fullName evidence="3">RabGTPase-activating protein</fullName>
    </submittedName>
</protein>
<dbReference type="SUPFAM" id="SSF48403">
    <property type="entry name" value="Ankyrin repeat"/>
    <property type="match status" value="1"/>
</dbReference>
<keyword evidence="4" id="KW-1185">Reference proteome</keyword>
<sequence>MNNTRKVPGNSNKPSSSTSTSSIKKKDTDKKLLQQQKPTTTTTGTKPNLPILTIPKFKSPPSTPQKPTTNIKESITNPNTKSNKNQAPINSLNQQQREYDAMGSGKPSKIPKPSKTFIDSSPLVNKKLRFEPKTNNDDSIFKGSRIPRPKAQTFIHQPPSSPRNINPQPTTSRNNSERNLLNHLPSPFTTSISSTSNQAFYLVSPRHHHSILLPASPSHTIRQTFTSNNSSSNYHSKNLDKIDDFSFMDDVSTMKLFDDDELVFKLRQPTETVHNDRYETLVNQPLIIETPSPKDLSNSEASTSPIKKTPPTSPLLLLSPKKNDSETKPLYSIDHHHHHTLDFIEPIHLTPLSDIMVSETLNLVSDDDHQEVNIINHHHNDIATNNNNNSNTNTTITLNNTTHDGVILITDLPIYMEIYNYAKEGKELDLFKKLIHFSQLSQLLDNNSSNNSSTSSITIVNNNNNINITSTTTTSNGSNSNVNVDDNNNTELSDEVYKKAYQKFLSRGVFAKLIVKEEILTLNSIEPESGNTALHAAINGDHIGTSSLLCKCKRMINQNNDRQNVDLEFLNIDQYNKRKETPLHISVLKNFANVAHLLLQNGSKAFELTDANGNTALQLAAIYEREAISHSICEHGGDVCIMYDDKIERIVTEDKTLEGKTFDRFGFPVTNLQNKWTISTNHGKITEYVSIDIVKQPTLYNELHKRRIKEESRLKKWKEMLKEIREHHEKGDDLYLPKKFKERVRKGIPNEVRGEAWFYLTRAHILKKQNSKLYSDLKQRPLTMKDSKQIDVDIKREFREHRLFAHRYGKYQVILFNILRAYCNYNVKLGYTQGMSSIAAMLLMYLNEEDAFWVFCSIMEGQNYNMQEMYFAGLPGVYKATFVLTNILSKKMKKFMKAFENEDGIGFNSFCTRWYMLNMLTQIHFDIAVLIWDLYLSEGNKVIHSVSMAFIRIFKKNLFKLKYDGIVQTLSKLLDVDFDLERFMRKILVSKIKEKTIRGLETEYDKKH</sequence>
<dbReference type="FunFam" id="1.10.8.270:FF:000016">
    <property type="entry name" value="TBC1 domain family member 2A"/>
    <property type="match status" value="1"/>
</dbReference>
<feature type="compositionally biased region" description="Low complexity" evidence="1">
    <location>
        <begin position="33"/>
        <end position="69"/>
    </location>
</feature>
<dbReference type="Pfam" id="PF12796">
    <property type="entry name" value="Ank_2"/>
    <property type="match status" value="1"/>
</dbReference>
<dbReference type="InterPro" id="IPR002110">
    <property type="entry name" value="Ankyrin_rpt"/>
</dbReference>
<proteinExistence type="predicted"/>